<keyword evidence="3" id="KW-1185">Reference proteome</keyword>
<feature type="domain" description="Nucleotidyl transferase" evidence="1">
    <location>
        <begin position="2"/>
        <end position="208"/>
    </location>
</feature>
<dbReference type="Proteomes" id="UP001165069">
    <property type="component" value="Unassembled WGS sequence"/>
</dbReference>
<name>A0ABQ5QGA0_9BACT</name>
<accession>A0ABQ5QGA0</accession>
<dbReference type="EMBL" id="BSDE01000003">
    <property type="protein sequence ID" value="GLH73175.1"/>
    <property type="molecule type" value="Genomic_DNA"/>
</dbReference>
<evidence type="ECO:0000313" key="3">
    <source>
        <dbReference type="Proteomes" id="UP001165069"/>
    </source>
</evidence>
<dbReference type="SUPFAM" id="SSF53448">
    <property type="entry name" value="Nucleotide-diphospho-sugar transferases"/>
    <property type="match status" value="1"/>
</dbReference>
<protein>
    <recommendedName>
        <fullName evidence="1">Nucleotidyl transferase domain-containing protein</fullName>
    </recommendedName>
</protein>
<dbReference type="PANTHER" id="PTHR22572">
    <property type="entry name" value="SUGAR-1-PHOSPHATE GUANYL TRANSFERASE"/>
    <property type="match status" value="1"/>
</dbReference>
<dbReference type="InterPro" id="IPR005835">
    <property type="entry name" value="NTP_transferase_dom"/>
</dbReference>
<evidence type="ECO:0000313" key="2">
    <source>
        <dbReference type="EMBL" id="GLH73175.1"/>
    </source>
</evidence>
<dbReference type="Gene3D" id="3.90.550.10">
    <property type="entry name" value="Spore Coat Polysaccharide Biosynthesis Protein SpsA, Chain A"/>
    <property type="match status" value="1"/>
</dbReference>
<comment type="caution">
    <text evidence="2">The sequence shown here is derived from an EMBL/GenBank/DDBJ whole genome shotgun (WGS) entry which is preliminary data.</text>
</comment>
<gene>
    <name evidence="2" type="ORF">GETHLI_16770</name>
</gene>
<reference evidence="2 3" key="1">
    <citation type="journal article" date="2023" name="Antonie Van Leeuwenhoek">
        <title>Mesoterricola silvestris gen. nov., sp. nov., Mesoterricola sediminis sp. nov., Geothrix oryzae sp. nov., Geothrix edaphica sp. nov., Geothrix rubra sp. nov., and Geothrix limicola sp. nov., six novel members of Acidobacteriota isolated from soils.</title>
        <authorList>
            <person name="Itoh H."/>
            <person name="Sugisawa Y."/>
            <person name="Mise K."/>
            <person name="Xu Z."/>
            <person name="Kuniyasu M."/>
            <person name="Ushijima N."/>
            <person name="Kawano K."/>
            <person name="Kobayashi E."/>
            <person name="Shiratori Y."/>
            <person name="Masuda Y."/>
            <person name="Senoo K."/>
        </authorList>
    </citation>
    <scope>NUCLEOTIDE SEQUENCE [LARGE SCALE GENOMIC DNA]</scope>
    <source>
        <strain evidence="2 3">Red804</strain>
    </source>
</reference>
<dbReference type="RefSeq" id="WP_285573872.1">
    <property type="nucleotide sequence ID" value="NZ_BSDE01000003.1"/>
</dbReference>
<sequence length="237" mass="26123">MKAMVLAAGAGSRMGELTKDCPKPMLMVQGRPILEHILRNLARHGFREVVLNLFHHPQVIRDHFGDGSALGLRITYVPETQLLGTAGSARNAAAHLQGDEPFLLHYGDILTNQDLGAMVAAHRRTGALATLLLHQRASSNSVVVLDETFRVTRLLERPDDRERMGVESPWVNSGIYVLDPSILSRIAEGGIQDFPRDVFPDLIAEGRVYGFPLSGYRCAIDSPDRLERARAEFPGIP</sequence>
<organism evidence="2 3">
    <name type="scientific">Geothrix limicola</name>
    <dbReference type="NCBI Taxonomy" id="2927978"/>
    <lineage>
        <taxon>Bacteria</taxon>
        <taxon>Pseudomonadati</taxon>
        <taxon>Acidobacteriota</taxon>
        <taxon>Holophagae</taxon>
        <taxon>Holophagales</taxon>
        <taxon>Holophagaceae</taxon>
        <taxon>Geothrix</taxon>
    </lineage>
</organism>
<dbReference type="InterPro" id="IPR050486">
    <property type="entry name" value="Mannose-1P_guanyltransferase"/>
</dbReference>
<dbReference type="CDD" id="cd04181">
    <property type="entry name" value="NTP_transferase"/>
    <property type="match status" value="1"/>
</dbReference>
<dbReference type="Pfam" id="PF00483">
    <property type="entry name" value="NTP_transferase"/>
    <property type="match status" value="1"/>
</dbReference>
<proteinExistence type="predicted"/>
<dbReference type="InterPro" id="IPR029044">
    <property type="entry name" value="Nucleotide-diphossugar_trans"/>
</dbReference>
<evidence type="ECO:0000259" key="1">
    <source>
        <dbReference type="Pfam" id="PF00483"/>
    </source>
</evidence>